<feature type="domain" description="DUF4376" evidence="1">
    <location>
        <begin position="50"/>
        <end position="150"/>
    </location>
</feature>
<dbReference type="Proteomes" id="UP001158297">
    <property type="component" value="Unassembled WGS sequence"/>
</dbReference>
<dbReference type="InterPro" id="IPR025484">
    <property type="entry name" value="DUF4376"/>
</dbReference>
<evidence type="ECO:0000313" key="2">
    <source>
        <dbReference type="EMBL" id="MDH0362781.1"/>
    </source>
</evidence>
<dbReference type="Pfam" id="PF14301">
    <property type="entry name" value="DUF4376"/>
    <property type="match status" value="1"/>
</dbReference>
<gene>
    <name evidence="2" type="ORF">N7330_06890</name>
</gene>
<sequence>MIYYKDKNGEVFAYETEQERNEWGSSDLVEMTQSEIDAHLNPPRTITADSLKEEITALRWQIETGGITLPSGVRVATGIDDQNRITSVIANARLANLDTVSFKAVGGWVTLTLAELEGVAAAIAAHVQACFTAERTHHEAIDALAALHAEDPEALQQALEAYDIEQGWPTTDLHEPQPA</sequence>
<organism evidence="2 3">
    <name type="scientific">Comamonas aquatica</name>
    <dbReference type="NCBI Taxonomy" id="225991"/>
    <lineage>
        <taxon>Bacteria</taxon>
        <taxon>Pseudomonadati</taxon>
        <taxon>Pseudomonadota</taxon>
        <taxon>Betaproteobacteria</taxon>
        <taxon>Burkholderiales</taxon>
        <taxon>Comamonadaceae</taxon>
        <taxon>Comamonas</taxon>
    </lineage>
</organism>
<evidence type="ECO:0000313" key="3">
    <source>
        <dbReference type="Proteomes" id="UP001158297"/>
    </source>
</evidence>
<accession>A0AA42HTQ1</accession>
<comment type="caution">
    <text evidence="2">The sequence shown here is derived from an EMBL/GenBank/DDBJ whole genome shotgun (WGS) entry which is preliminary data.</text>
</comment>
<protein>
    <submittedName>
        <fullName evidence="2">DUF4376 domain-containing protein</fullName>
    </submittedName>
</protein>
<evidence type="ECO:0000259" key="1">
    <source>
        <dbReference type="Pfam" id="PF14301"/>
    </source>
</evidence>
<proteinExistence type="predicted"/>
<reference evidence="2" key="1">
    <citation type="submission" date="2022-09" db="EMBL/GenBank/DDBJ databases">
        <title>Intensive care unit water sources are persistently colonized with multi-drug resistant bacteria and are the site of extensive horizontal gene transfer of antibiotic resistance genes.</title>
        <authorList>
            <person name="Diorio-Toth L."/>
        </authorList>
    </citation>
    <scope>NUCLEOTIDE SEQUENCE</scope>
    <source>
        <strain evidence="2">GD04130</strain>
    </source>
</reference>
<dbReference type="AlphaFoldDB" id="A0AA42HTQ1"/>
<dbReference type="EMBL" id="JAODZU010000006">
    <property type="protein sequence ID" value="MDH0362781.1"/>
    <property type="molecule type" value="Genomic_DNA"/>
</dbReference>
<name>A0AA42HTQ1_9BURK</name>
<dbReference type="RefSeq" id="WP_279859888.1">
    <property type="nucleotide sequence ID" value="NZ_JAODZU010000006.1"/>
</dbReference>